<gene>
    <name evidence="3" type="ORF">KP509_28G037800</name>
</gene>
<dbReference type="EMBL" id="CM035433">
    <property type="protein sequence ID" value="KAH7293704.1"/>
    <property type="molecule type" value="Genomic_DNA"/>
</dbReference>
<protein>
    <recommendedName>
        <fullName evidence="5">Glycosyltransferase</fullName>
    </recommendedName>
</protein>
<comment type="similarity">
    <text evidence="1">Belongs to the UDP-glycosyltransferase family.</text>
</comment>
<evidence type="ECO:0000313" key="3">
    <source>
        <dbReference type="EMBL" id="KAH7293704.1"/>
    </source>
</evidence>
<proteinExistence type="inferred from homology"/>
<sequence length="453" mass="50424">MQVVVVPSPVQSHVNACLSIARYLTYVGGFSFILVLTEDFAANVTYPKEIRIVTVPSDGPCFSDSLDVNLVFRIMRSMRSGFESVLRTLISSGSRVCIIGDCFVTWIHEVATLHSVPRYVLYLENAHCLAISLHVPCLLHEGLVPVQDPNLLIDNIPGVFPFFARELPTGPKIMPHLVMEVLENFHESAGVIFNTLYSWESKPLEVIKRKFPVYPIGPLPLMHCPDKSLPEVKTTIWREDESCLKWLDAMPTSSILYVSFGSVASMGVNQIQKLAEGLEASGHPFLWVLRVNMVKGSIKDILPDEFWEKTRSRALVISWAPQLKVLAHAAVGGFLTHCGWHSIVENLSGGCVPMLCWPLIADQHFNAKLLTDEWKVGLQLLQDDDGIVKKEEVTRAVKELMAGKIRQSLIENSLRLKEAACSAFQEGGSSAKYIEGLVQDMTNLSTHTKSDNE</sequence>
<dbReference type="OrthoDB" id="5835829at2759"/>
<dbReference type="PANTHER" id="PTHR11926:SF774">
    <property type="entry name" value="UDP-GLYCOSYLTRANSFERASE 85A1-RELATED"/>
    <property type="match status" value="1"/>
</dbReference>
<dbReference type="Proteomes" id="UP000825935">
    <property type="component" value="Chromosome 28"/>
</dbReference>
<keyword evidence="2" id="KW-0808">Transferase</keyword>
<dbReference type="CDD" id="cd03784">
    <property type="entry name" value="GT1_Gtf-like"/>
    <property type="match status" value="1"/>
</dbReference>
<dbReference type="AlphaFoldDB" id="A0A8T2RD33"/>
<accession>A0A8T2RD33</accession>
<name>A0A8T2RD33_CERRI</name>
<dbReference type="SUPFAM" id="SSF53756">
    <property type="entry name" value="UDP-Glycosyltransferase/glycogen phosphorylase"/>
    <property type="match status" value="1"/>
</dbReference>
<keyword evidence="4" id="KW-1185">Reference proteome</keyword>
<evidence type="ECO:0000313" key="4">
    <source>
        <dbReference type="Proteomes" id="UP000825935"/>
    </source>
</evidence>
<dbReference type="PANTHER" id="PTHR11926">
    <property type="entry name" value="GLUCOSYL/GLUCURONOSYL TRANSFERASES"/>
    <property type="match status" value="1"/>
</dbReference>
<organism evidence="3 4">
    <name type="scientific">Ceratopteris richardii</name>
    <name type="common">Triangle waterfern</name>
    <dbReference type="NCBI Taxonomy" id="49495"/>
    <lineage>
        <taxon>Eukaryota</taxon>
        <taxon>Viridiplantae</taxon>
        <taxon>Streptophyta</taxon>
        <taxon>Embryophyta</taxon>
        <taxon>Tracheophyta</taxon>
        <taxon>Polypodiopsida</taxon>
        <taxon>Polypodiidae</taxon>
        <taxon>Polypodiales</taxon>
        <taxon>Pteridineae</taxon>
        <taxon>Pteridaceae</taxon>
        <taxon>Parkerioideae</taxon>
        <taxon>Ceratopteris</taxon>
    </lineage>
</organism>
<evidence type="ECO:0000256" key="2">
    <source>
        <dbReference type="ARBA" id="ARBA00022679"/>
    </source>
</evidence>
<reference evidence="3" key="1">
    <citation type="submission" date="2021-08" db="EMBL/GenBank/DDBJ databases">
        <title>WGS assembly of Ceratopteris richardii.</title>
        <authorList>
            <person name="Marchant D.B."/>
            <person name="Chen G."/>
            <person name="Jenkins J."/>
            <person name="Shu S."/>
            <person name="Leebens-Mack J."/>
            <person name="Grimwood J."/>
            <person name="Schmutz J."/>
            <person name="Soltis P."/>
            <person name="Soltis D."/>
            <person name="Chen Z.-H."/>
        </authorList>
    </citation>
    <scope>NUCLEOTIDE SEQUENCE</scope>
    <source>
        <strain evidence="3">Whitten #5841</strain>
        <tissue evidence="3">Leaf</tissue>
    </source>
</reference>
<dbReference type="OMA" id="WSHEIAS"/>
<comment type="caution">
    <text evidence="3">The sequence shown here is derived from an EMBL/GenBank/DDBJ whole genome shotgun (WGS) entry which is preliminary data.</text>
</comment>
<dbReference type="InterPro" id="IPR002213">
    <property type="entry name" value="UDP_glucos_trans"/>
</dbReference>
<dbReference type="Gene3D" id="3.40.50.2000">
    <property type="entry name" value="Glycogen Phosphorylase B"/>
    <property type="match status" value="2"/>
</dbReference>
<dbReference type="FunFam" id="3.40.50.2000:FF:000056">
    <property type="entry name" value="Glycosyltransferase"/>
    <property type="match status" value="1"/>
</dbReference>
<evidence type="ECO:0008006" key="5">
    <source>
        <dbReference type="Google" id="ProtNLM"/>
    </source>
</evidence>
<dbReference type="GO" id="GO:0080043">
    <property type="term" value="F:quercetin 3-O-glucosyltransferase activity"/>
    <property type="evidence" value="ECO:0007669"/>
    <property type="project" value="TreeGrafter"/>
</dbReference>
<evidence type="ECO:0000256" key="1">
    <source>
        <dbReference type="ARBA" id="ARBA00009995"/>
    </source>
</evidence>
<dbReference type="Pfam" id="PF00201">
    <property type="entry name" value="UDPGT"/>
    <property type="match status" value="1"/>
</dbReference>
<dbReference type="GO" id="GO:0080044">
    <property type="term" value="F:quercetin 7-O-glucosyltransferase activity"/>
    <property type="evidence" value="ECO:0007669"/>
    <property type="project" value="TreeGrafter"/>
</dbReference>